<dbReference type="InterPro" id="IPR022369">
    <property type="entry name" value="Integral_membrane_TerC_rswitch"/>
</dbReference>
<dbReference type="NCBIfam" id="TIGR03718">
    <property type="entry name" value="R_switched_Alx"/>
    <property type="match status" value="1"/>
</dbReference>
<comment type="subcellular location">
    <subcellularLocation>
        <location evidence="1">Membrane</location>
        <topology evidence="1">Multi-pass membrane protein</topology>
    </subcellularLocation>
</comment>
<evidence type="ECO:0000256" key="5">
    <source>
        <dbReference type="ARBA" id="ARBA00023136"/>
    </source>
</evidence>
<keyword evidence="5 6" id="KW-0472">Membrane</keyword>
<dbReference type="Pfam" id="PF03741">
    <property type="entry name" value="TerC"/>
    <property type="match status" value="1"/>
</dbReference>
<proteinExistence type="inferred from homology"/>
<dbReference type="Proteomes" id="UP000324285">
    <property type="component" value="Chromosome"/>
</dbReference>
<reference evidence="7" key="1">
    <citation type="submission" date="2021-02" db="EMBL/GenBank/DDBJ databases">
        <title>Strain Y2R2, a novel species of the genus Halomonas.</title>
        <authorList>
            <person name="Huang H."/>
        </authorList>
    </citation>
    <scope>NUCLEOTIDE SEQUENCE</scope>
    <source>
        <strain evidence="7">Y2R2</strain>
    </source>
</reference>
<name>A0A5C1NIZ4_9GAMM</name>
<organism evidence="7 8">
    <name type="scientific">Halomonas binhaiensis</name>
    <dbReference type="NCBI Taxonomy" id="2562282"/>
    <lineage>
        <taxon>Bacteria</taxon>
        <taxon>Pseudomonadati</taxon>
        <taxon>Pseudomonadota</taxon>
        <taxon>Gammaproteobacteria</taxon>
        <taxon>Oceanospirillales</taxon>
        <taxon>Halomonadaceae</taxon>
        <taxon>Halomonas</taxon>
    </lineage>
</organism>
<gene>
    <name evidence="7" type="ORF">E4T21_11290</name>
</gene>
<feature type="transmembrane region" description="Helical" evidence="6">
    <location>
        <begin position="199"/>
        <end position="222"/>
    </location>
</feature>
<feature type="transmembrane region" description="Helical" evidence="6">
    <location>
        <begin position="80"/>
        <end position="96"/>
    </location>
</feature>
<evidence type="ECO:0000313" key="7">
    <source>
        <dbReference type="EMBL" id="QEM82065.1"/>
    </source>
</evidence>
<sequence length="333" mass="37041">MAVPAWLWLATTAGIIALFLFDFAFHARKPHEPTFKESVGWSIFFISLAMIFGAGIWVFWGPQHGAEYFAGFVTEKSLSVDNLFVFVIIMARFAVPRIYQQKVLLLGIAIALIMRALFIALGAAAIARFSWVFYLFGAFLIYTAVHLARAHFSETKDDDEGQQPSWIERYARRVIPATSEYHGNRLFARIDGKKLATPLFFVVVALGFTDLLFALDSIPAIYGLTKEPYIVFTTNAFALLGLLQLYFLLGGLLDRLVYLGVGLSLILGFIGTKLVLEALHTNNIPFINGGQPIHWGPEIPIWLSLTIIIGTLVITTAASLLKTHVIDSKTDRP</sequence>
<keyword evidence="4 6" id="KW-1133">Transmembrane helix</keyword>
<keyword evidence="8" id="KW-1185">Reference proteome</keyword>
<evidence type="ECO:0000256" key="3">
    <source>
        <dbReference type="ARBA" id="ARBA00022692"/>
    </source>
</evidence>
<comment type="similarity">
    <text evidence="2">Belongs to the TerC family.</text>
</comment>
<dbReference type="GO" id="GO:0016020">
    <property type="term" value="C:membrane"/>
    <property type="evidence" value="ECO:0007669"/>
    <property type="project" value="UniProtKB-SubCell"/>
</dbReference>
<dbReference type="EMBL" id="CP038437">
    <property type="protein sequence ID" value="QEM82065.1"/>
    <property type="molecule type" value="Genomic_DNA"/>
</dbReference>
<dbReference type="KEGG" id="hbh:E4T21_11290"/>
<feature type="transmembrane region" description="Helical" evidence="6">
    <location>
        <begin position="6"/>
        <end position="27"/>
    </location>
</feature>
<feature type="transmembrane region" description="Helical" evidence="6">
    <location>
        <begin position="131"/>
        <end position="148"/>
    </location>
</feature>
<protein>
    <submittedName>
        <fullName evidence="7">TerC family protein</fullName>
    </submittedName>
</protein>
<dbReference type="InterPro" id="IPR005496">
    <property type="entry name" value="Integral_membrane_TerC"/>
</dbReference>
<accession>A0A5C1NIZ4</accession>
<evidence type="ECO:0000256" key="4">
    <source>
        <dbReference type="ARBA" id="ARBA00022989"/>
    </source>
</evidence>
<dbReference type="OrthoDB" id="9783692at2"/>
<feature type="transmembrane region" description="Helical" evidence="6">
    <location>
        <begin position="228"/>
        <end position="249"/>
    </location>
</feature>
<dbReference type="PANTHER" id="PTHR30238">
    <property type="entry name" value="MEMBRANE BOUND PREDICTED REDOX MODULATOR"/>
    <property type="match status" value="1"/>
</dbReference>
<dbReference type="AlphaFoldDB" id="A0A5C1NIZ4"/>
<dbReference type="PANTHER" id="PTHR30238:SF0">
    <property type="entry name" value="THYLAKOID MEMBRANE PROTEIN TERC, CHLOROPLASTIC"/>
    <property type="match status" value="1"/>
</dbReference>
<dbReference type="RefSeq" id="WP_149285075.1">
    <property type="nucleotide sequence ID" value="NZ_CP038437.2"/>
</dbReference>
<feature type="transmembrane region" description="Helical" evidence="6">
    <location>
        <begin position="299"/>
        <end position="321"/>
    </location>
</feature>
<feature type="transmembrane region" description="Helical" evidence="6">
    <location>
        <begin position="103"/>
        <end position="125"/>
    </location>
</feature>
<feature type="transmembrane region" description="Helical" evidence="6">
    <location>
        <begin position="256"/>
        <end position="279"/>
    </location>
</feature>
<evidence type="ECO:0000313" key="8">
    <source>
        <dbReference type="Proteomes" id="UP000324285"/>
    </source>
</evidence>
<feature type="transmembrane region" description="Helical" evidence="6">
    <location>
        <begin position="39"/>
        <end position="60"/>
    </location>
</feature>
<keyword evidence="3 6" id="KW-0812">Transmembrane</keyword>
<evidence type="ECO:0000256" key="1">
    <source>
        <dbReference type="ARBA" id="ARBA00004141"/>
    </source>
</evidence>
<evidence type="ECO:0000256" key="6">
    <source>
        <dbReference type="SAM" id="Phobius"/>
    </source>
</evidence>
<evidence type="ECO:0000256" key="2">
    <source>
        <dbReference type="ARBA" id="ARBA00007511"/>
    </source>
</evidence>